<name>A0A1G7ZA33_9FLAO</name>
<dbReference type="SUPFAM" id="SSF51126">
    <property type="entry name" value="Pectin lyase-like"/>
    <property type="match status" value="1"/>
</dbReference>
<sequence length="574" mass="62133">MCASANKDITIQSPPLNDGNWHNIIVTYEKILINGNDQYIGNMYIDGTLSGSDATDELSTSWQTFLYSGNRTLEISGNQQFGFQGFLDDIRIFDRTLTPAEVTALSNYSEPAPLSRVYVDVNAIGLNNGSSWANAYTNLKTALANNTNTPDFWVTGGIYIPGSLRTDSFSLFENQKIYGGFNGTETDISQRNITANPTILSGDVNGNDANTFNATDPNRSENSYRIIDINGDNVVIDGFEITSANANSSVESEKEGSGISVNGAYTVNIENCQFTKHTLSRAGIVRCIDNSGNVNLNIQNTIFKDNQSVFATCYYGRSNNGTINLNLEGTLFTNNTATTNSGASLLWLRQDLSGTQNLQVINSTFTNNTLTSGTPVITYLTNVPSVEIYNSIFWNNTNSSGAIVDALQTGTTGSLSNNISNNGFSGYSSALNIITTDPLFADSASGDYTLQSGSPAIDYGDNSFITSTIDLNGNARIFNTTIDLGAYEYDASLGLDDVLILENQIKLYPNPTTSALNIESDSAIKSARVYSVLGKEVLNVKTKTIDVSSLSEGIYLIKIIDVKGVQHVKRFIKE</sequence>
<dbReference type="InterPro" id="IPR011050">
    <property type="entry name" value="Pectin_lyase_fold/virulence"/>
</dbReference>
<dbReference type="InterPro" id="IPR013320">
    <property type="entry name" value="ConA-like_dom_sf"/>
</dbReference>
<dbReference type="EMBL" id="FNCZ01000001">
    <property type="protein sequence ID" value="SDH05554.1"/>
    <property type="molecule type" value="Genomic_DNA"/>
</dbReference>
<dbReference type="InterPro" id="IPR026444">
    <property type="entry name" value="Secre_tail"/>
</dbReference>
<dbReference type="Gene3D" id="2.60.120.200">
    <property type="match status" value="1"/>
</dbReference>
<dbReference type="RefSeq" id="WP_092466710.1">
    <property type="nucleotide sequence ID" value="NZ_FNCZ01000001.1"/>
</dbReference>
<evidence type="ECO:0000313" key="4">
    <source>
        <dbReference type="Proteomes" id="UP000199492"/>
    </source>
</evidence>
<dbReference type="Pfam" id="PF13385">
    <property type="entry name" value="Laminin_G_3"/>
    <property type="match status" value="1"/>
</dbReference>
<gene>
    <name evidence="3" type="ORF">SAMN04489796_1011274</name>
</gene>
<dbReference type="STRING" id="262004.SAMN04489796_1011274"/>
<dbReference type="SUPFAM" id="SSF49899">
    <property type="entry name" value="Concanavalin A-like lectins/glucanases"/>
    <property type="match status" value="1"/>
</dbReference>
<accession>A0A1G7ZA33</accession>
<evidence type="ECO:0000256" key="1">
    <source>
        <dbReference type="ARBA" id="ARBA00022729"/>
    </source>
</evidence>
<dbReference type="Proteomes" id="UP000199492">
    <property type="component" value="Unassembled WGS sequence"/>
</dbReference>
<dbReference type="OrthoDB" id="8901262at2"/>
<dbReference type="GO" id="GO:0004553">
    <property type="term" value="F:hydrolase activity, hydrolyzing O-glycosyl compounds"/>
    <property type="evidence" value="ECO:0007669"/>
    <property type="project" value="UniProtKB-ARBA"/>
</dbReference>
<dbReference type="NCBIfam" id="NF041518">
    <property type="entry name" value="choice_anch_Q"/>
    <property type="match status" value="1"/>
</dbReference>
<reference evidence="4" key="1">
    <citation type="submission" date="2016-10" db="EMBL/GenBank/DDBJ databases">
        <authorList>
            <person name="Varghese N."/>
            <person name="Submissions S."/>
        </authorList>
    </citation>
    <scope>NUCLEOTIDE SEQUENCE [LARGE SCALE GENOMIC DNA]</scope>
    <source>
        <strain evidence="4">DSM 15363</strain>
    </source>
</reference>
<feature type="domain" description="Secretion system C-terminal sorting" evidence="2">
    <location>
        <begin position="507"/>
        <end position="571"/>
    </location>
</feature>
<dbReference type="InterPro" id="IPR012334">
    <property type="entry name" value="Pectin_lyas_fold"/>
</dbReference>
<organism evidence="3 4">
    <name type="scientific">Winogradskyella thalassocola</name>
    <dbReference type="NCBI Taxonomy" id="262004"/>
    <lineage>
        <taxon>Bacteria</taxon>
        <taxon>Pseudomonadati</taxon>
        <taxon>Bacteroidota</taxon>
        <taxon>Flavobacteriia</taxon>
        <taxon>Flavobacteriales</taxon>
        <taxon>Flavobacteriaceae</taxon>
        <taxon>Winogradskyella</taxon>
    </lineage>
</organism>
<protein>
    <submittedName>
        <fullName evidence="3">Por secretion system C-terminal sorting domain-containing protein</fullName>
    </submittedName>
</protein>
<evidence type="ECO:0000259" key="2">
    <source>
        <dbReference type="Pfam" id="PF18962"/>
    </source>
</evidence>
<dbReference type="Pfam" id="PF18962">
    <property type="entry name" value="Por_Secre_tail"/>
    <property type="match status" value="1"/>
</dbReference>
<dbReference type="InterPro" id="IPR059226">
    <property type="entry name" value="Choice_anch_Q_dom"/>
</dbReference>
<proteinExistence type="predicted"/>
<dbReference type="NCBIfam" id="TIGR04183">
    <property type="entry name" value="Por_Secre_tail"/>
    <property type="match status" value="1"/>
</dbReference>
<keyword evidence="4" id="KW-1185">Reference proteome</keyword>
<dbReference type="AlphaFoldDB" id="A0A1G7ZA33"/>
<keyword evidence="1" id="KW-0732">Signal</keyword>
<dbReference type="GO" id="GO:0005975">
    <property type="term" value="P:carbohydrate metabolic process"/>
    <property type="evidence" value="ECO:0007669"/>
    <property type="project" value="UniProtKB-ARBA"/>
</dbReference>
<dbReference type="Gene3D" id="2.160.20.10">
    <property type="entry name" value="Single-stranded right-handed beta-helix, Pectin lyase-like"/>
    <property type="match status" value="1"/>
</dbReference>
<evidence type="ECO:0000313" key="3">
    <source>
        <dbReference type="EMBL" id="SDH05554.1"/>
    </source>
</evidence>